<dbReference type="InterPro" id="IPR042175">
    <property type="entry name" value="Cell/Rod_MreC_2"/>
</dbReference>
<evidence type="ECO:0000256" key="5">
    <source>
        <dbReference type="PIRNR" id="PIRNR038471"/>
    </source>
</evidence>
<keyword evidence="10" id="KW-1185">Reference proteome</keyword>
<dbReference type="InterPro" id="IPR007221">
    <property type="entry name" value="MreC"/>
</dbReference>
<dbReference type="GeneID" id="29418793"/>
<dbReference type="AlphaFoldDB" id="W6NLY5"/>
<dbReference type="PIRSF" id="PIRSF038471">
    <property type="entry name" value="MreC"/>
    <property type="match status" value="1"/>
</dbReference>
<dbReference type="Proteomes" id="UP000019482">
    <property type="component" value="Unassembled WGS sequence"/>
</dbReference>
<evidence type="ECO:0000256" key="6">
    <source>
        <dbReference type="SAM" id="Coils"/>
    </source>
</evidence>
<keyword evidence="6" id="KW-0175">Coiled coil</keyword>
<evidence type="ECO:0000256" key="1">
    <source>
        <dbReference type="ARBA" id="ARBA00009369"/>
    </source>
</evidence>
<dbReference type="Gene3D" id="2.40.10.340">
    <property type="entry name" value="Rod shape-determining protein MreC, domain 1"/>
    <property type="match status" value="1"/>
</dbReference>
<sequence length="290" mass="32272">MKFFRNKLAVAIVVLSVAFLILISFSVKNNGVFFMRNGVGVVFNPIQGGIYKLNNGIKQSLSFIFNISDIKEQNKQLTKKNSELENKLVEYNLLKSENSSLRKELNFKKEKMEYNYIGCDIIGRGGSSILDEFTVNRGSNDGIKKGMVAETAEGLVGQVVHVEKNWSIVRSIASENLAVGAEPQLSDTKSQNSDETSDEGIVKGYNQGTNKLLTKLYYLPIESKIKKGDTILTSGIDNSYPRGIRIGSVVTVELDKGKVMKNAVVKPFVDFNKIQEMLIVVPKNQIDVKY</sequence>
<feature type="compositionally biased region" description="Polar residues" evidence="7">
    <location>
        <begin position="185"/>
        <end position="194"/>
    </location>
</feature>
<protein>
    <recommendedName>
        <fullName evidence="2 5">Cell shape-determining protein MreC</fullName>
    </recommendedName>
    <alternativeName>
        <fullName evidence="4 5">Cell shape protein MreC</fullName>
    </alternativeName>
</protein>
<accession>W6NLY5</accession>
<dbReference type="NCBIfam" id="TIGR00219">
    <property type="entry name" value="mreC"/>
    <property type="match status" value="1"/>
</dbReference>
<dbReference type="Pfam" id="PF04085">
    <property type="entry name" value="MreC"/>
    <property type="match status" value="1"/>
</dbReference>
<evidence type="ECO:0000259" key="8">
    <source>
        <dbReference type="Pfam" id="PF04085"/>
    </source>
</evidence>
<dbReference type="Gene3D" id="2.40.10.350">
    <property type="entry name" value="Rod shape-determining protein MreC, domain 2"/>
    <property type="match status" value="1"/>
</dbReference>
<dbReference type="RefSeq" id="WP_023625383.1">
    <property type="nucleotide sequence ID" value="NZ_CBXI010000044.1"/>
</dbReference>
<dbReference type="PANTHER" id="PTHR34138">
    <property type="entry name" value="CELL SHAPE-DETERMINING PROTEIN MREC"/>
    <property type="match status" value="1"/>
</dbReference>
<dbReference type="InterPro" id="IPR042177">
    <property type="entry name" value="Cell/Rod_1"/>
</dbReference>
<feature type="region of interest" description="Disordered" evidence="7">
    <location>
        <begin position="181"/>
        <end position="202"/>
    </location>
</feature>
<name>W6NLY5_CLOTY</name>
<dbReference type="InterPro" id="IPR055342">
    <property type="entry name" value="MreC_beta-barrel_core"/>
</dbReference>
<dbReference type="EMBL" id="CBXI010000044">
    <property type="protein sequence ID" value="CDL92817.1"/>
    <property type="molecule type" value="Genomic_DNA"/>
</dbReference>
<dbReference type="GO" id="GO:0008360">
    <property type="term" value="P:regulation of cell shape"/>
    <property type="evidence" value="ECO:0007669"/>
    <property type="project" value="UniProtKB-KW"/>
</dbReference>
<evidence type="ECO:0000256" key="2">
    <source>
        <dbReference type="ARBA" id="ARBA00013855"/>
    </source>
</evidence>
<evidence type="ECO:0000256" key="3">
    <source>
        <dbReference type="ARBA" id="ARBA00022960"/>
    </source>
</evidence>
<dbReference type="GO" id="GO:0005886">
    <property type="term" value="C:plasma membrane"/>
    <property type="evidence" value="ECO:0007669"/>
    <property type="project" value="TreeGrafter"/>
</dbReference>
<evidence type="ECO:0000313" key="10">
    <source>
        <dbReference type="Proteomes" id="UP000019482"/>
    </source>
</evidence>
<dbReference type="OrthoDB" id="9792313at2"/>
<gene>
    <name evidence="9" type="ORF">CTDIVETGP_2887</name>
</gene>
<organism evidence="9 10">
    <name type="scientific">Clostridium tyrobutyricum DIVETGP</name>
    <dbReference type="NCBI Taxonomy" id="1408889"/>
    <lineage>
        <taxon>Bacteria</taxon>
        <taxon>Bacillati</taxon>
        <taxon>Bacillota</taxon>
        <taxon>Clostridia</taxon>
        <taxon>Eubacteriales</taxon>
        <taxon>Clostridiaceae</taxon>
        <taxon>Clostridium</taxon>
    </lineage>
</organism>
<reference evidence="9 10" key="1">
    <citation type="journal article" date="2015" name="Genome Announc.">
        <title>Draft Genome Sequence of Clostridium tyrobutyricum Strain DIVETGP, Isolated from Cow's Milk for Grana Padano Production.</title>
        <authorList>
            <person name="Soggiu A."/>
            <person name="Piras C."/>
            <person name="Gaiarsa S."/>
            <person name="Sassera D."/>
            <person name="Roncada P."/>
            <person name="Bendixen E."/>
            <person name="Brasca M."/>
            <person name="Bonizzi L."/>
        </authorList>
    </citation>
    <scope>NUCLEOTIDE SEQUENCE [LARGE SCALE GENOMIC DNA]</scope>
    <source>
        <strain evidence="9 10">DIVETGP</strain>
    </source>
</reference>
<proteinExistence type="inferred from homology"/>
<comment type="similarity">
    <text evidence="1 5">Belongs to the MreC family.</text>
</comment>
<comment type="caution">
    <text evidence="9">The sequence shown here is derived from an EMBL/GenBank/DDBJ whole genome shotgun (WGS) entry which is preliminary data.</text>
</comment>
<keyword evidence="3 5" id="KW-0133">Cell shape</keyword>
<evidence type="ECO:0000313" key="9">
    <source>
        <dbReference type="EMBL" id="CDL92817.1"/>
    </source>
</evidence>
<comment type="function">
    <text evidence="5">Involved in formation and maintenance of cell shape.</text>
</comment>
<dbReference type="PANTHER" id="PTHR34138:SF1">
    <property type="entry name" value="CELL SHAPE-DETERMINING PROTEIN MREC"/>
    <property type="match status" value="1"/>
</dbReference>
<feature type="domain" description="Rod shape-determining protein MreC beta-barrel core" evidence="8">
    <location>
        <begin position="121"/>
        <end position="280"/>
    </location>
</feature>
<feature type="coiled-coil region" evidence="6">
    <location>
        <begin position="67"/>
        <end position="111"/>
    </location>
</feature>
<evidence type="ECO:0000256" key="4">
    <source>
        <dbReference type="ARBA" id="ARBA00032089"/>
    </source>
</evidence>
<evidence type="ECO:0000256" key="7">
    <source>
        <dbReference type="SAM" id="MobiDB-lite"/>
    </source>
</evidence>